<protein>
    <recommendedName>
        <fullName evidence="3">VOC domain-containing protein</fullName>
    </recommendedName>
</protein>
<evidence type="ECO:0000313" key="1">
    <source>
        <dbReference type="EMBL" id="WXL25447.1"/>
    </source>
</evidence>
<name>A0ABZ2RFU4_ECTME</name>
<keyword evidence="2" id="KW-1185">Reference proteome</keyword>
<dbReference type="InterPro" id="IPR029068">
    <property type="entry name" value="Glyas_Bleomycin-R_OHBP_Dase"/>
</dbReference>
<dbReference type="Gene3D" id="3.10.180.10">
    <property type="entry name" value="2,3-Dihydroxybiphenyl 1,2-Dioxygenase, domain 1"/>
    <property type="match status" value="1"/>
</dbReference>
<organism evidence="1 2">
    <name type="scientific">Ectopseudomonas mendocina</name>
    <name type="common">Pseudomonas mendocina</name>
    <dbReference type="NCBI Taxonomy" id="300"/>
    <lineage>
        <taxon>Bacteria</taxon>
        <taxon>Pseudomonadati</taxon>
        <taxon>Pseudomonadota</taxon>
        <taxon>Gammaproteobacteria</taxon>
        <taxon>Pseudomonadales</taxon>
        <taxon>Pseudomonadaceae</taxon>
        <taxon>Ectopseudomonas</taxon>
    </lineage>
</organism>
<reference evidence="1 2" key="1">
    <citation type="submission" date="2024-03" db="EMBL/GenBank/DDBJ databases">
        <title>Complete genome of BD2.</title>
        <authorList>
            <person name="Cao G."/>
        </authorList>
    </citation>
    <scope>NUCLEOTIDE SEQUENCE [LARGE SCALE GENOMIC DNA]</scope>
    <source>
        <strain evidence="1 2">BD2</strain>
    </source>
</reference>
<accession>A0ABZ2RFU4</accession>
<proteinExistence type="predicted"/>
<dbReference type="SUPFAM" id="SSF54593">
    <property type="entry name" value="Glyoxalase/Bleomycin resistance protein/Dihydroxybiphenyl dioxygenase"/>
    <property type="match status" value="2"/>
</dbReference>
<evidence type="ECO:0008006" key="3">
    <source>
        <dbReference type="Google" id="ProtNLM"/>
    </source>
</evidence>
<dbReference type="EMBL" id="CP148074">
    <property type="protein sequence ID" value="WXL25447.1"/>
    <property type="molecule type" value="Genomic_DNA"/>
</dbReference>
<dbReference type="Proteomes" id="UP001476583">
    <property type="component" value="Chromosome"/>
</dbReference>
<sequence length="282" mass="31201">MSDKAIAVGNGPQYALPHVFMFPQQLPVFVEKFSSAFDGTSDPISDLNLAPVPAVMQFTDVYSRVGAISAQAYKDNAPPFPMGKESVGFAVIDMDKAIEAALRVGAKVLRRWLVGSNGEAMLEWPGGVRIQFYSYAGEAPDMPIRDSVSNTRYYLSHDNAAQFITTFINATAGEIIRDGYYPSEEIGIPGAMFRRVQIASTLGNINIIGVTAEIRDKLVYPYTDIKTDFNVDDIDSVIEKAEQAGVDILLRPEYTDPDFRRAILRFPGEYVIEVHQKPNLFS</sequence>
<gene>
    <name evidence="1" type="ORF">WG219_19455</name>
</gene>
<evidence type="ECO:0000313" key="2">
    <source>
        <dbReference type="Proteomes" id="UP001476583"/>
    </source>
</evidence>